<comment type="caution">
    <text evidence="4">The sequence shown here is derived from an EMBL/GenBank/DDBJ whole genome shotgun (WGS) entry which is preliminary data.</text>
</comment>
<dbReference type="Pfam" id="PF02720">
    <property type="entry name" value="DUF222"/>
    <property type="match status" value="1"/>
</dbReference>
<sequence length="525" mass="57530">MEIVPLRLPRQGERVLAERRRRLTFGPHFLDWMLETVLVRPREAAGEGVHDTLAALRDESRRVWVLEQLYAQRIDPASVQVRIGLTDECDVDPDEWQRLPIAPESAPEPDPVLAALEVVTDLQQQLQRDESRRVVAALAAWRTALAEEGEPTAANTPYQRGFFTDLALRLRVASTTARTLVHTGSDLEAALPRVWGLFVHGGTTWRVMQTVHAELDGLDPSLHAEFDEQALAKILHVAPTGLPDALRRLRERLQASTADDRHERAAARRHVRLDPAADGMAWLHAYLPAADAIALDHQLSRAAVHAAGREGESRGVGQLRADALVDGLRQALRRPRKAAGALVPGRRGVEPQVLVTIPAMTALGHSTAPALLEGYGVIGTGTALRLAADAKSWVRVLTDPFTGAALALGRARYRPSKDLRLWLRMADGATRGPTAPRSPGEAEVDHVVPFHQDGAGGRTDPDNLVLLTRREHRDKTEGAGDYRLLADRTGLWRTATGTTIVTRPVEPPDPTPVPPHLVDPDDCPF</sequence>
<keyword evidence="5" id="KW-1185">Reference proteome</keyword>
<evidence type="ECO:0000256" key="2">
    <source>
        <dbReference type="SAM" id="MobiDB-lite"/>
    </source>
</evidence>
<reference evidence="5" key="1">
    <citation type="journal article" date="2019" name="Int. J. Syst. Evol. Microbiol.">
        <title>The Global Catalogue of Microorganisms (GCM) 10K type strain sequencing project: providing services to taxonomists for standard genome sequencing and annotation.</title>
        <authorList>
            <consortium name="The Broad Institute Genomics Platform"/>
            <consortium name="The Broad Institute Genome Sequencing Center for Infectious Disease"/>
            <person name="Wu L."/>
            <person name="Ma J."/>
        </authorList>
    </citation>
    <scope>NUCLEOTIDE SEQUENCE [LARGE SCALE GENOMIC DNA]</scope>
    <source>
        <strain evidence="5">CGMCC 1.12471</strain>
    </source>
</reference>
<dbReference type="SMART" id="SM00507">
    <property type="entry name" value="HNHc"/>
    <property type="match status" value="1"/>
</dbReference>
<accession>A0ABW4LF63</accession>
<dbReference type="InterPro" id="IPR003615">
    <property type="entry name" value="HNH_nuc"/>
</dbReference>
<dbReference type="CDD" id="cd00085">
    <property type="entry name" value="HNHc"/>
    <property type="match status" value="1"/>
</dbReference>
<dbReference type="RefSeq" id="WP_377934312.1">
    <property type="nucleotide sequence ID" value="NZ_JBHUEA010000013.1"/>
</dbReference>
<name>A0ABW4LF63_9MICO</name>
<dbReference type="InterPro" id="IPR003870">
    <property type="entry name" value="DUF222"/>
</dbReference>
<feature type="compositionally biased region" description="Pro residues" evidence="2">
    <location>
        <begin position="505"/>
        <end position="517"/>
    </location>
</feature>
<feature type="domain" description="HNH nuclease" evidence="3">
    <location>
        <begin position="418"/>
        <end position="473"/>
    </location>
</feature>
<dbReference type="EMBL" id="JBHUEA010000013">
    <property type="protein sequence ID" value="MFD1721774.1"/>
    <property type="molecule type" value="Genomic_DNA"/>
</dbReference>
<protein>
    <submittedName>
        <fullName evidence="4">DUF222 domain-containing protein</fullName>
    </submittedName>
</protein>
<comment type="similarity">
    <text evidence="1">Belongs to the Rv1128c/1148c/1588c/1702c/1945/3466 family.</text>
</comment>
<evidence type="ECO:0000313" key="4">
    <source>
        <dbReference type="EMBL" id="MFD1721774.1"/>
    </source>
</evidence>
<gene>
    <name evidence="4" type="ORF">ACFSBI_09450</name>
</gene>
<evidence type="ECO:0000259" key="3">
    <source>
        <dbReference type="SMART" id="SM00507"/>
    </source>
</evidence>
<dbReference type="InterPro" id="IPR002711">
    <property type="entry name" value="HNH"/>
</dbReference>
<dbReference type="Proteomes" id="UP001597347">
    <property type="component" value="Unassembled WGS sequence"/>
</dbReference>
<proteinExistence type="inferred from homology"/>
<evidence type="ECO:0000313" key="5">
    <source>
        <dbReference type="Proteomes" id="UP001597347"/>
    </source>
</evidence>
<organism evidence="4 5">
    <name type="scientific">Amnibacterium endophyticum</name>
    <dbReference type="NCBI Taxonomy" id="2109337"/>
    <lineage>
        <taxon>Bacteria</taxon>
        <taxon>Bacillati</taxon>
        <taxon>Actinomycetota</taxon>
        <taxon>Actinomycetes</taxon>
        <taxon>Micrococcales</taxon>
        <taxon>Microbacteriaceae</taxon>
        <taxon>Amnibacterium</taxon>
    </lineage>
</organism>
<dbReference type="Pfam" id="PF01844">
    <property type="entry name" value="HNH"/>
    <property type="match status" value="1"/>
</dbReference>
<evidence type="ECO:0000256" key="1">
    <source>
        <dbReference type="ARBA" id="ARBA00023450"/>
    </source>
</evidence>
<feature type="region of interest" description="Disordered" evidence="2">
    <location>
        <begin position="502"/>
        <end position="525"/>
    </location>
</feature>